<evidence type="ECO:0000313" key="2">
    <source>
        <dbReference type="Proteomes" id="UP000009183"/>
    </source>
</evidence>
<accession>D7U5V2</accession>
<keyword evidence="2" id="KW-1185">Reference proteome</keyword>
<name>D7U5V2_VITVI</name>
<evidence type="ECO:0000313" key="1">
    <source>
        <dbReference type="EMBL" id="CBI38121.3"/>
    </source>
</evidence>
<proteinExistence type="predicted"/>
<dbReference type="Proteomes" id="UP000009183">
    <property type="component" value="Chromosome 18"/>
</dbReference>
<protein>
    <submittedName>
        <fullName evidence="1">Uncharacterized protein</fullName>
    </submittedName>
</protein>
<dbReference type="AlphaFoldDB" id="D7U5V2"/>
<gene>
    <name evidence="1" type="ordered locus">VIT_18s0086g00040</name>
</gene>
<dbReference type="InParanoid" id="D7U5V2"/>
<sequence length="16" mass="2134">MLSHRMPHRMEIRYYL</sequence>
<dbReference type="HOGENOM" id="CLU_3433332_0_0_1"/>
<reference evidence="2" key="1">
    <citation type="journal article" date="2007" name="Nature">
        <title>The grapevine genome sequence suggests ancestral hexaploidization in major angiosperm phyla.</title>
        <authorList>
            <consortium name="The French-Italian Public Consortium for Grapevine Genome Characterization."/>
            <person name="Jaillon O."/>
            <person name="Aury J.-M."/>
            <person name="Noel B."/>
            <person name="Policriti A."/>
            <person name="Clepet C."/>
            <person name="Casagrande A."/>
            <person name="Choisne N."/>
            <person name="Aubourg S."/>
            <person name="Vitulo N."/>
            <person name="Jubin C."/>
            <person name="Vezzi A."/>
            <person name="Legeai F."/>
            <person name="Hugueney P."/>
            <person name="Dasilva C."/>
            <person name="Horner D."/>
            <person name="Mica E."/>
            <person name="Jublot D."/>
            <person name="Poulain J."/>
            <person name="Bruyere C."/>
            <person name="Billault A."/>
            <person name="Segurens B."/>
            <person name="Gouyvenoux M."/>
            <person name="Ugarte E."/>
            <person name="Cattonaro F."/>
            <person name="Anthouard V."/>
            <person name="Vico V."/>
            <person name="Del Fabbro C."/>
            <person name="Alaux M."/>
            <person name="Di Gaspero G."/>
            <person name="Dumas V."/>
            <person name="Felice N."/>
            <person name="Paillard S."/>
            <person name="Juman I."/>
            <person name="Moroldo M."/>
            <person name="Scalabrin S."/>
            <person name="Canaguier A."/>
            <person name="Le Clainche I."/>
            <person name="Malacrida G."/>
            <person name="Durand E."/>
            <person name="Pesole G."/>
            <person name="Laucou V."/>
            <person name="Chatelet P."/>
            <person name="Merdinoglu D."/>
            <person name="Delledonne M."/>
            <person name="Pezzotti M."/>
            <person name="Lecharny A."/>
            <person name="Scarpelli C."/>
            <person name="Artiguenave F."/>
            <person name="Pe M.E."/>
            <person name="Valle G."/>
            <person name="Morgante M."/>
            <person name="Caboche M."/>
            <person name="Adam-Blondon A.-F."/>
            <person name="Weissenbach J."/>
            <person name="Quetier F."/>
            <person name="Wincker P."/>
        </authorList>
    </citation>
    <scope>NUCLEOTIDE SEQUENCE [LARGE SCALE GENOMIC DNA]</scope>
    <source>
        <strain evidence="2">cv. Pinot noir / PN40024</strain>
    </source>
</reference>
<dbReference type="EMBL" id="FN596511">
    <property type="protein sequence ID" value="CBI38121.3"/>
    <property type="molecule type" value="Genomic_DNA"/>
</dbReference>
<organism evidence="1 2">
    <name type="scientific">Vitis vinifera</name>
    <name type="common">Grape</name>
    <dbReference type="NCBI Taxonomy" id="29760"/>
    <lineage>
        <taxon>Eukaryota</taxon>
        <taxon>Viridiplantae</taxon>
        <taxon>Streptophyta</taxon>
        <taxon>Embryophyta</taxon>
        <taxon>Tracheophyta</taxon>
        <taxon>Spermatophyta</taxon>
        <taxon>Magnoliopsida</taxon>
        <taxon>eudicotyledons</taxon>
        <taxon>Gunneridae</taxon>
        <taxon>Pentapetalae</taxon>
        <taxon>rosids</taxon>
        <taxon>Vitales</taxon>
        <taxon>Vitaceae</taxon>
        <taxon>Viteae</taxon>
        <taxon>Vitis</taxon>
    </lineage>
</organism>